<comment type="subcellular location">
    <subcellularLocation>
        <location evidence="1">Membrane</location>
    </subcellularLocation>
</comment>
<name>A0A2C5ZHB0_9HYPO</name>
<keyword evidence="5 7" id="KW-1133">Transmembrane helix</keyword>
<gene>
    <name evidence="8" type="ORF">CDD82_968</name>
</gene>
<dbReference type="SUPFAM" id="SSF53448">
    <property type="entry name" value="Nucleotide-diphospho-sugar transferases"/>
    <property type="match status" value="1"/>
</dbReference>
<keyword evidence="4 7" id="KW-0812">Transmembrane</keyword>
<dbReference type="InterPro" id="IPR051706">
    <property type="entry name" value="Glycosyltransferase_domain"/>
</dbReference>
<evidence type="ECO:0000256" key="3">
    <source>
        <dbReference type="ARBA" id="ARBA00022679"/>
    </source>
</evidence>
<evidence type="ECO:0000256" key="7">
    <source>
        <dbReference type="SAM" id="Phobius"/>
    </source>
</evidence>
<dbReference type="GO" id="GO:0000030">
    <property type="term" value="F:mannosyltransferase activity"/>
    <property type="evidence" value="ECO:0007669"/>
    <property type="project" value="TreeGrafter"/>
</dbReference>
<reference evidence="8 9" key="1">
    <citation type="submission" date="2017-06" db="EMBL/GenBank/DDBJ databases">
        <title>Ant-infecting Ophiocordyceps genomes reveal a high diversity of potential behavioral manipulation genes and a possible major role for enterotoxins.</title>
        <authorList>
            <person name="De Bekker C."/>
            <person name="Evans H.C."/>
            <person name="Brachmann A."/>
            <person name="Hughes D.P."/>
        </authorList>
    </citation>
    <scope>NUCLEOTIDE SEQUENCE [LARGE SCALE GENOMIC DNA]</scope>
    <source>
        <strain evidence="8 9">1348a</strain>
    </source>
</reference>
<keyword evidence="9" id="KW-1185">Reference proteome</keyword>
<dbReference type="Proteomes" id="UP000224854">
    <property type="component" value="Unassembled WGS sequence"/>
</dbReference>
<dbReference type="Pfam" id="PF04488">
    <property type="entry name" value="Gly_transf_sug"/>
    <property type="match status" value="1"/>
</dbReference>
<dbReference type="OrthoDB" id="3647at2759"/>
<evidence type="ECO:0000256" key="2">
    <source>
        <dbReference type="ARBA" id="ARBA00009003"/>
    </source>
</evidence>
<dbReference type="GO" id="GO:0051999">
    <property type="term" value="P:mannosyl-inositol phosphorylceramide biosynthetic process"/>
    <property type="evidence" value="ECO:0007669"/>
    <property type="project" value="TreeGrafter"/>
</dbReference>
<keyword evidence="6 7" id="KW-0472">Membrane</keyword>
<sequence length="318" mass="35563">MNSRLRRWLIGALVALPLLVFLLLGVSGVSRLYGIHAGVALTEHQIQSEYSTAHSASRPLDQPPPPRPVPRILHFIPAPDETPVQVAARDSCLKIHATWEHKIWNQDAGRQLIATEFPWFLSTYDSLLNTAHGADVLRYFVLRHAGGVVLDSNTGCRTSLEPLLYYPAWLPDYGSGHLLDASVLGGEPEHPLWLLATSKFASPSRFRSRLPSRYREYGPVFATRIWQAYHGSKGSSMPSLVRITFEGPETNKVFFYTTQEGNEQRKFDEKVLGWAGNHTAAAALLVIVGYAVTAGTCLVIIHTFWRHQRAQKGYRVVE</sequence>
<proteinExistence type="inferred from homology"/>
<feature type="transmembrane region" description="Helical" evidence="7">
    <location>
        <begin position="280"/>
        <end position="305"/>
    </location>
</feature>
<dbReference type="EMBL" id="NJEU01000126">
    <property type="protein sequence ID" value="PHH81355.1"/>
    <property type="molecule type" value="Genomic_DNA"/>
</dbReference>
<evidence type="ECO:0000256" key="5">
    <source>
        <dbReference type="ARBA" id="ARBA00022989"/>
    </source>
</evidence>
<evidence type="ECO:0008006" key="10">
    <source>
        <dbReference type="Google" id="ProtNLM"/>
    </source>
</evidence>
<evidence type="ECO:0000313" key="8">
    <source>
        <dbReference type="EMBL" id="PHH81355.1"/>
    </source>
</evidence>
<keyword evidence="3" id="KW-0808">Transferase</keyword>
<dbReference type="AlphaFoldDB" id="A0A2C5ZHB0"/>
<evidence type="ECO:0000256" key="6">
    <source>
        <dbReference type="ARBA" id="ARBA00023136"/>
    </source>
</evidence>
<accession>A0A2C5ZHB0</accession>
<organism evidence="8 9">
    <name type="scientific">Ophiocordyceps australis</name>
    <dbReference type="NCBI Taxonomy" id="1399860"/>
    <lineage>
        <taxon>Eukaryota</taxon>
        <taxon>Fungi</taxon>
        <taxon>Dikarya</taxon>
        <taxon>Ascomycota</taxon>
        <taxon>Pezizomycotina</taxon>
        <taxon>Sordariomycetes</taxon>
        <taxon>Hypocreomycetidae</taxon>
        <taxon>Hypocreales</taxon>
        <taxon>Ophiocordycipitaceae</taxon>
        <taxon>Ophiocordyceps</taxon>
    </lineage>
</organism>
<comment type="caution">
    <text evidence="8">The sequence shown here is derived from an EMBL/GenBank/DDBJ whole genome shotgun (WGS) entry which is preliminary data.</text>
</comment>
<dbReference type="PANTHER" id="PTHR32385">
    <property type="entry name" value="MANNOSYL PHOSPHORYLINOSITOL CERAMIDE SYNTHASE"/>
    <property type="match status" value="1"/>
</dbReference>
<dbReference type="PANTHER" id="PTHR32385:SF20">
    <property type="entry name" value="MANNOSYL PHOSPHORYLINOSITOL CERAMIDE SYNTHASE CSH1-RELATED"/>
    <property type="match status" value="1"/>
</dbReference>
<comment type="similarity">
    <text evidence="2">Belongs to the glycosyltransferase 32 family.</text>
</comment>
<evidence type="ECO:0000256" key="4">
    <source>
        <dbReference type="ARBA" id="ARBA00022692"/>
    </source>
</evidence>
<dbReference type="Gene3D" id="3.90.550.20">
    <property type="match status" value="1"/>
</dbReference>
<protein>
    <recommendedName>
        <fullName evidence="10">Mannosyl phosphorylinositol ceramide synthase SUR1</fullName>
    </recommendedName>
</protein>
<evidence type="ECO:0000256" key="1">
    <source>
        <dbReference type="ARBA" id="ARBA00004370"/>
    </source>
</evidence>
<evidence type="ECO:0000313" key="9">
    <source>
        <dbReference type="Proteomes" id="UP000224854"/>
    </source>
</evidence>
<dbReference type="InterPro" id="IPR007577">
    <property type="entry name" value="GlycoTrfase_DXD_sugar-bd_CS"/>
</dbReference>
<dbReference type="InterPro" id="IPR029044">
    <property type="entry name" value="Nucleotide-diphossugar_trans"/>
</dbReference>
<dbReference type="GO" id="GO:0016020">
    <property type="term" value="C:membrane"/>
    <property type="evidence" value="ECO:0007669"/>
    <property type="project" value="UniProtKB-SubCell"/>
</dbReference>